<dbReference type="InterPro" id="IPR038765">
    <property type="entry name" value="Papain-like_cys_pep_sf"/>
</dbReference>
<evidence type="ECO:0000313" key="4">
    <source>
        <dbReference type="Proteomes" id="UP001295444"/>
    </source>
</evidence>
<dbReference type="SUPFAM" id="SSF54001">
    <property type="entry name" value="Cysteine proteinases"/>
    <property type="match status" value="3"/>
</dbReference>
<dbReference type="Proteomes" id="UP001295444">
    <property type="component" value="Chromosome 06"/>
</dbReference>
<dbReference type="Pfam" id="PF00868">
    <property type="entry name" value="Transglut_N"/>
    <property type="match status" value="1"/>
</dbReference>
<dbReference type="InterPro" id="IPR050779">
    <property type="entry name" value="Transglutaminase"/>
</dbReference>
<proteinExistence type="inferred from homology"/>
<feature type="domain" description="Transglutaminase-like" evidence="2">
    <location>
        <begin position="1048"/>
        <end position="1123"/>
    </location>
</feature>
<dbReference type="InterPro" id="IPR001102">
    <property type="entry name" value="Transglutaminase_N"/>
</dbReference>
<name>A0AAD1SJS7_PELCU</name>
<dbReference type="GO" id="GO:0003810">
    <property type="term" value="F:protein-glutamine gamma-glutamyltransferase activity"/>
    <property type="evidence" value="ECO:0007669"/>
    <property type="project" value="InterPro"/>
</dbReference>
<dbReference type="EMBL" id="OW240917">
    <property type="protein sequence ID" value="CAH2302355.1"/>
    <property type="molecule type" value="Genomic_DNA"/>
</dbReference>
<dbReference type="SUPFAM" id="SSF49309">
    <property type="entry name" value="Transglutaminase, two C-terminal domains"/>
    <property type="match status" value="6"/>
</dbReference>
<dbReference type="PROSITE" id="PS00547">
    <property type="entry name" value="TRANSGLUTAMINASES"/>
    <property type="match status" value="1"/>
</dbReference>
<protein>
    <submittedName>
        <fullName evidence="3">Erythrocyte membrane band</fullName>
    </submittedName>
</protein>
<dbReference type="Gene3D" id="3.90.260.10">
    <property type="entry name" value="Transglutaminase-like"/>
    <property type="match status" value="3"/>
</dbReference>
<dbReference type="InterPro" id="IPR013783">
    <property type="entry name" value="Ig-like_fold"/>
</dbReference>
<dbReference type="Pfam" id="PF00927">
    <property type="entry name" value="Transglut_C"/>
    <property type="match status" value="5"/>
</dbReference>
<comment type="similarity">
    <text evidence="1">Belongs to the transglutaminase superfamily. Transglutaminase family.</text>
</comment>
<dbReference type="Pfam" id="PF01841">
    <property type="entry name" value="Transglut_core"/>
    <property type="match status" value="2"/>
</dbReference>
<keyword evidence="4" id="KW-1185">Reference proteome</keyword>
<dbReference type="FunFam" id="2.60.40.10:FF:000090">
    <property type="entry name" value="Protein-glutamine gamma-glutamyltransferase 2"/>
    <property type="match status" value="3"/>
</dbReference>
<gene>
    <name evidence="3" type="ORF">PECUL_23A025280</name>
</gene>
<dbReference type="PANTHER" id="PTHR11590">
    <property type="entry name" value="PROTEIN-GLUTAMINE GAMMA-GLUTAMYLTRANSFERASE"/>
    <property type="match status" value="1"/>
</dbReference>
<reference evidence="3" key="1">
    <citation type="submission" date="2022-03" db="EMBL/GenBank/DDBJ databases">
        <authorList>
            <person name="Alioto T."/>
            <person name="Alioto T."/>
            <person name="Gomez Garrido J."/>
        </authorList>
    </citation>
    <scope>NUCLEOTIDE SEQUENCE</scope>
</reference>
<evidence type="ECO:0000256" key="1">
    <source>
        <dbReference type="ARBA" id="ARBA00005968"/>
    </source>
</evidence>
<accession>A0AAD1SJS7</accession>
<dbReference type="PANTHER" id="PTHR11590:SF44">
    <property type="entry name" value="PROTEIN 4.2"/>
    <property type="match status" value="1"/>
</dbReference>
<dbReference type="InterPro" id="IPR014756">
    <property type="entry name" value="Ig_E-set"/>
</dbReference>
<evidence type="ECO:0000313" key="3">
    <source>
        <dbReference type="EMBL" id="CAH2302355.1"/>
    </source>
</evidence>
<organism evidence="3 4">
    <name type="scientific">Pelobates cultripes</name>
    <name type="common">Western spadefoot toad</name>
    <dbReference type="NCBI Taxonomy" id="61616"/>
    <lineage>
        <taxon>Eukaryota</taxon>
        <taxon>Metazoa</taxon>
        <taxon>Chordata</taxon>
        <taxon>Craniata</taxon>
        <taxon>Vertebrata</taxon>
        <taxon>Euteleostomi</taxon>
        <taxon>Amphibia</taxon>
        <taxon>Batrachia</taxon>
        <taxon>Anura</taxon>
        <taxon>Pelobatoidea</taxon>
        <taxon>Pelobatidae</taxon>
        <taxon>Pelobates</taxon>
    </lineage>
</organism>
<dbReference type="InterPro" id="IPR036238">
    <property type="entry name" value="Transglutaminase_C_sf"/>
</dbReference>
<dbReference type="InterPro" id="IPR036985">
    <property type="entry name" value="Transglutaminase-like_sf"/>
</dbReference>
<dbReference type="SUPFAM" id="SSF81296">
    <property type="entry name" value="E set domains"/>
    <property type="match status" value="1"/>
</dbReference>
<dbReference type="Gene3D" id="2.60.40.10">
    <property type="entry name" value="Immunoglobulins"/>
    <property type="match status" value="7"/>
</dbReference>
<dbReference type="SMART" id="SM00460">
    <property type="entry name" value="TGc"/>
    <property type="match status" value="2"/>
</dbReference>
<dbReference type="FunFam" id="3.90.260.10:FF:000002">
    <property type="entry name" value="Erythrocyte membrane protein band 4.2"/>
    <property type="match status" value="1"/>
</dbReference>
<sequence>MTRELGIVKCDLQILKNNKDHRTNDLSNEQRLFLRRGQEFIITLSIPNQWRLQQEALGKWTLTVTTGPRPCKQNATKNTFSISSLGDRKTWSARVIDKDQDLWIISVTTPADAIVGNYALALKTANRQVQKLGEFMLLFNPWCEDDPVYLYNEAQRQEYILNEDGIIYLGTESSVQPHPWHFGQFEEEIADICIKFLDMSKYYKNDPEEHYARRNDPIYISRIISDIISERDEEDRVDFMVQGGWPSYKWISSVPILKQWFITQGRIAYGHHWIFAAILCTVLRCLGIPTRIVTNYNSAHNTYETLKKDLYYKESGARIHRNRNDSIWHFHVWNECWMERRDLQIGYTGWQVIDATAQHKYNDEVSCTGPVPVRAIKEGKVNLYYNADLIFSKVVTECVAWVRTSEGYYIKAFGNTRYVGDSIVTKSIGSDTPKDIINKYKHPKGSAEENKVLQTAKHILFNNNQQSQEDEHLSKSPIVVYLGSNNSQQYGGDLELKVTIKNVSDYEKDLDLIMGTQAVYDYGITRHQFWSKKFHFHLRSREGCCWQQQWSVSERISYSMYETSLMDNNQLRVTALVKEPGESSTVFTIAEQDVTVCKPSLNIKMPKTALQFQPTKTEVVFTNPLKETLHNCVIRVSGNGLLHKERSYRCEDVAPGTTLIFPITFTPTAVGSKRLYLQFENSKIPVINGFQGLEILPNDFYKWSTQHWEEYQKSSKEHIYDPLLDCHLSISMHSEDDLLYGQDLYISLHISNNSKIEKELCVVLRAQFIHESTDLCPHFWKQEVHFSLEENEEKTLRADLVYAQYADCLWESQVIRLTGLVKDATSTIYTSKDITVYKPQLAIEMEKEAGQYQPITATAFITNPLEDVLQECILTASGQGLIHKHRSYMCQDIDPNTTAAYNITFAPTKTGDLQLCMEFECKQFYGVKTTKNVETLPCAGGRPVSFTKGFSGRARYGRVVSACLCKWARHLLERYWHCPTHQVDGTMNNPRWKKPKFKIYVTRTLCAMVNHHNENTVFVGTWIGGCINSVVPSRWNGSVQVLRSWRQNGPVPFGQCWVSAGVLCTMLRCLGIPTRLVTIFDAARRTDAHVVRSVLTKHRYGIHGKLEVRMAEDIKWMRVSLSLLGGEDRPPPIVFFTRRSFGRRMRKSTDVSTGLSSNVNAVFSLRMVSVCLVLSWTMLHHTRPMSGRLWLLLHAMLMPAGGPPDPTLTPPGGFLEDGRAAGGSLGVPPTAIAGVGPPATGVLLWVINRLGPASLRAIRDGDVELDYDTAFLFAELNCQICEQIDLSKRNGYTNIHSAGQFVGTKALGALTIVDVTDAHKYPEGTQNARDILTKARNTMLRKPSLMSSSRDLVKNPGVHIPKPDFTVSFEQGQPSRVGEDVATTLSLKNTNDETKVIQVNLAVYTMAYTKIPLKEIVKESLSISLGPVEEKKISYTIKYSQYKNGISNDNLIQFVAACFDDKEGSLLTHSVATLLNPPLLIKVCGNPIFNVPLTVEILFSNPLEEDVANCHLVVEGSGLLRKPVALCLPIVKSKQTSVTKVNLLPYRAGPRILLANFNSDKYHDIKAYQEITIPPLHIN</sequence>
<dbReference type="InterPro" id="IPR008958">
    <property type="entry name" value="Transglutaminase_C"/>
</dbReference>
<dbReference type="InterPro" id="IPR002931">
    <property type="entry name" value="Transglutaminase-like"/>
</dbReference>
<feature type="domain" description="Transglutaminase-like" evidence="2">
    <location>
        <begin position="264"/>
        <end position="357"/>
    </location>
</feature>
<evidence type="ECO:0000259" key="2">
    <source>
        <dbReference type="SMART" id="SM00460"/>
    </source>
</evidence>
<dbReference type="InterPro" id="IPR013808">
    <property type="entry name" value="Transglutaminase_AS"/>
</dbReference>